<reference evidence="8 9" key="1">
    <citation type="submission" date="2015-08" db="EMBL/GenBank/DDBJ databases">
        <authorList>
            <person name="Babu N.S."/>
            <person name="Beckwith C.J."/>
            <person name="Beseler K.G."/>
            <person name="Brison A."/>
            <person name="Carone J.V."/>
            <person name="Caskin T.P."/>
            <person name="Diamond M."/>
            <person name="Durham M.E."/>
            <person name="Foxe J.M."/>
            <person name="Go M."/>
            <person name="Henderson B.A."/>
            <person name="Jones I.B."/>
            <person name="McGettigan J.A."/>
            <person name="Micheletti S.J."/>
            <person name="Nasrallah M.E."/>
            <person name="Ortiz D."/>
            <person name="Piller C.R."/>
            <person name="Privatt S.R."/>
            <person name="Schneider S.L."/>
            <person name="Sharp S."/>
            <person name="Smith T.C."/>
            <person name="Stanton J.D."/>
            <person name="Ullery H.E."/>
            <person name="Wilson R.J."/>
            <person name="Serrano M.G."/>
            <person name="Buck G."/>
            <person name="Lee V."/>
            <person name="Wang Y."/>
            <person name="Carvalho R."/>
            <person name="Voegtly L."/>
            <person name="Shi R."/>
            <person name="Duckworth R."/>
            <person name="Johnson A."/>
            <person name="Loviza R."/>
            <person name="Walstead R."/>
            <person name="Shah Z."/>
            <person name="Kiflezghi M."/>
            <person name="Wade K."/>
            <person name="Ball S.L."/>
            <person name="Bradley K.W."/>
            <person name="Asai D.J."/>
            <person name="Bowman C.A."/>
            <person name="Russell D.A."/>
            <person name="Pope W.H."/>
            <person name="Jacobs-Sera D."/>
            <person name="Hendrix R.W."/>
            <person name="Hatfull G.F."/>
        </authorList>
    </citation>
    <scope>NUCLEOTIDE SEQUENCE [LARGE SCALE GENOMIC DNA]</scope>
    <source>
        <strain evidence="8 9">DSM 27648</strain>
    </source>
</reference>
<dbReference type="Proteomes" id="UP000064967">
    <property type="component" value="Chromosome"/>
</dbReference>
<comment type="similarity">
    <text evidence="1">Belongs to the sigma-70 factor family. ECF subfamily.</text>
</comment>
<dbReference type="STRING" id="1391654.AKJ09_04493"/>
<dbReference type="CDD" id="cd06171">
    <property type="entry name" value="Sigma70_r4"/>
    <property type="match status" value="1"/>
</dbReference>
<evidence type="ECO:0000256" key="4">
    <source>
        <dbReference type="ARBA" id="ARBA00023125"/>
    </source>
</evidence>
<evidence type="ECO:0000256" key="3">
    <source>
        <dbReference type="ARBA" id="ARBA00023082"/>
    </source>
</evidence>
<keyword evidence="5" id="KW-0804">Transcription</keyword>
<dbReference type="InterPro" id="IPR013249">
    <property type="entry name" value="RNA_pol_sigma70_r4_t2"/>
</dbReference>
<keyword evidence="2" id="KW-0805">Transcription regulation</keyword>
<protein>
    <submittedName>
        <fullName evidence="8">RNA polymerase sigma factor RpoE</fullName>
    </submittedName>
</protein>
<evidence type="ECO:0000256" key="2">
    <source>
        <dbReference type="ARBA" id="ARBA00023015"/>
    </source>
</evidence>
<dbReference type="GO" id="GO:0006352">
    <property type="term" value="P:DNA-templated transcription initiation"/>
    <property type="evidence" value="ECO:0007669"/>
    <property type="project" value="InterPro"/>
</dbReference>
<dbReference type="GO" id="GO:0016987">
    <property type="term" value="F:sigma factor activity"/>
    <property type="evidence" value="ECO:0007669"/>
    <property type="project" value="UniProtKB-KW"/>
</dbReference>
<evidence type="ECO:0000313" key="9">
    <source>
        <dbReference type="Proteomes" id="UP000064967"/>
    </source>
</evidence>
<dbReference type="Pfam" id="PF04542">
    <property type="entry name" value="Sigma70_r2"/>
    <property type="match status" value="1"/>
</dbReference>
<dbReference type="Pfam" id="PF08281">
    <property type="entry name" value="Sigma70_r4_2"/>
    <property type="match status" value="1"/>
</dbReference>
<dbReference type="InterPro" id="IPR013324">
    <property type="entry name" value="RNA_pol_sigma_r3/r4-like"/>
</dbReference>
<accession>A0A0K1PXG1</accession>
<dbReference type="InterPro" id="IPR014284">
    <property type="entry name" value="RNA_pol_sigma-70_dom"/>
</dbReference>
<evidence type="ECO:0000313" key="8">
    <source>
        <dbReference type="EMBL" id="AKU97829.1"/>
    </source>
</evidence>
<proteinExistence type="inferred from homology"/>
<dbReference type="InterPro" id="IPR039425">
    <property type="entry name" value="RNA_pol_sigma-70-like"/>
</dbReference>
<keyword evidence="4" id="KW-0238">DNA-binding</keyword>
<dbReference type="Gene3D" id="1.10.10.10">
    <property type="entry name" value="Winged helix-like DNA-binding domain superfamily/Winged helix DNA-binding domain"/>
    <property type="match status" value="1"/>
</dbReference>
<dbReference type="PANTHER" id="PTHR43133">
    <property type="entry name" value="RNA POLYMERASE ECF-TYPE SIGMA FACTO"/>
    <property type="match status" value="1"/>
</dbReference>
<evidence type="ECO:0000259" key="7">
    <source>
        <dbReference type="Pfam" id="PF08281"/>
    </source>
</evidence>
<dbReference type="InterPro" id="IPR036388">
    <property type="entry name" value="WH-like_DNA-bd_sf"/>
</dbReference>
<dbReference type="NCBIfam" id="TIGR02937">
    <property type="entry name" value="sigma70-ECF"/>
    <property type="match status" value="1"/>
</dbReference>
<sequence length="187" mass="20318">MTTIASAPNVTVPDLSAAERTRLKNATVVNYDFVWRGLRRLGVLPNDVKDAAQEVFIVLASKIGDVAEGAEKSFLFQTVTRVAANFRRRQTRRSAENAVDNLDVHADPDPNPESLADMSGRLRLLDSLLAALDPDLRAVVILCELENMTQSEAAEALEIPPGTVASRLRRARAELSAAIATRGKSEP</sequence>
<dbReference type="SUPFAM" id="SSF88659">
    <property type="entry name" value="Sigma3 and sigma4 domains of RNA polymerase sigma factors"/>
    <property type="match status" value="1"/>
</dbReference>
<dbReference type="AlphaFoldDB" id="A0A0K1PXG1"/>
<evidence type="ECO:0000259" key="6">
    <source>
        <dbReference type="Pfam" id="PF04542"/>
    </source>
</evidence>
<evidence type="ECO:0000256" key="1">
    <source>
        <dbReference type="ARBA" id="ARBA00010641"/>
    </source>
</evidence>
<feature type="domain" description="RNA polymerase sigma-70 region 2" evidence="6">
    <location>
        <begin position="30"/>
        <end position="93"/>
    </location>
</feature>
<dbReference type="InterPro" id="IPR007627">
    <property type="entry name" value="RNA_pol_sigma70_r2"/>
</dbReference>
<evidence type="ECO:0000256" key="5">
    <source>
        <dbReference type="ARBA" id="ARBA00023163"/>
    </source>
</evidence>
<keyword evidence="3" id="KW-0731">Sigma factor</keyword>
<keyword evidence="9" id="KW-1185">Reference proteome</keyword>
<name>A0A0K1PXG1_9BACT</name>
<feature type="domain" description="RNA polymerase sigma factor 70 region 4 type 2" evidence="7">
    <location>
        <begin position="123"/>
        <end position="175"/>
    </location>
</feature>
<dbReference type="EMBL" id="CP012333">
    <property type="protein sequence ID" value="AKU97829.1"/>
    <property type="molecule type" value="Genomic_DNA"/>
</dbReference>
<dbReference type="InterPro" id="IPR013325">
    <property type="entry name" value="RNA_pol_sigma_r2"/>
</dbReference>
<dbReference type="SUPFAM" id="SSF88946">
    <property type="entry name" value="Sigma2 domain of RNA polymerase sigma factors"/>
    <property type="match status" value="1"/>
</dbReference>
<gene>
    <name evidence="8" type="ORF">AKJ09_04493</name>
</gene>
<dbReference type="KEGG" id="llu:AKJ09_04493"/>
<dbReference type="Gene3D" id="1.10.1740.10">
    <property type="match status" value="1"/>
</dbReference>
<dbReference type="PANTHER" id="PTHR43133:SF8">
    <property type="entry name" value="RNA POLYMERASE SIGMA FACTOR HI_1459-RELATED"/>
    <property type="match status" value="1"/>
</dbReference>
<dbReference type="GO" id="GO:0003677">
    <property type="term" value="F:DNA binding"/>
    <property type="evidence" value="ECO:0007669"/>
    <property type="project" value="UniProtKB-KW"/>
</dbReference>
<organism evidence="8 9">
    <name type="scientific">Labilithrix luteola</name>
    <dbReference type="NCBI Taxonomy" id="1391654"/>
    <lineage>
        <taxon>Bacteria</taxon>
        <taxon>Pseudomonadati</taxon>
        <taxon>Myxococcota</taxon>
        <taxon>Polyangia</taxon>
        <taxon>Polyangiales</taxon>
        <taxon>Labilitrichaceae</taxon>
        <taxon>Labilithrix</taxon>
    </lineage>
</organism>